<name>A0A7Z2YD90_9VIBR</name>
<dbReference type="EMBL" id="CP047475">
    <property type="protein sequence ID" value="QIA63121.1"/>
    <property type="molecule type" value="Genomic_DNA"/>
</dbReference>
<reference evidence="1 2" key="1">
    <citation type="submission" date="2020-01" db="EMBL/GenBank/DDBJ databases">
        <title>Whole genome and functional gene identification of agarase of Vibrio HN897.</title>
        <authorList>
            <person name="Liu Y."/>
            <person name="Zhao Z."/>
        </authorList>
    </citation>
    <scope>NUCLEOTIDE SEQUENCE [LARGE SCALE GENOMIC DNA]</scope>
    <source>
        <strain evidence="1 2">HN897</strain>
    </source>
</reference>
<gene>
    <name evidence="1" type="ORF">GT360_06175</name>
</gene>
<evidence type="ECO:0000313" key="2">
    <source>
        <dbReference type="Proteomes" id="UP000464262"/>
    </source>
</evidence>
<protein>
    <submittedName>
        <fullName evidence="1">Uncharacterized protein</fullName>
    </submittedName>
</protein>
<evidence type="ECO:0000313" key="1">
    <source>
        <dbReference type="EMBL" id="QIA63121.1"/>
    </source>
</evidence>
<proteinExistence type="predicted"/>
<accession>A0A7Z2YD90</accession>
<dbReference type="Proteomes" id="UP000464262">
    <property type="component" value="Chromosome 1"/>
</dbReference>
<keyword evidence="2" id="KW-1185">Reference proteome</keyword>
<dbReference type="RefSeq" id="WP_164648026.1">
    <property type="nucleotide sequence ID" value="NZ_CP047475.1"/>
</dbReference>
<dbReference type="KEGG" id="vas:GT360_06175"/>
<sequence>MKILLFVLTSVVAIFLVTEIVSSSSDDTLTPEAMLHQSTAFSLFN</sequence>
<dbReference type="AlphaFoldDB" id="A0A7Z2YD90"/>
<organism evidence="1 2">
    <name type="scientific">Vibrio astriarenae</name>
    <dbReference type="NCBI Taxonomy" id="1481923"/>
    <lineage>
        <taxon>Bacteria</taxon>
        <taxon>Pseudomonadati</taxon>
        <taxon>Pseudomonadota</taxon>
        <taxon>Gammaproteobacteria</taxon>
        <taxon>Vibrionales</taxon>
        <taxon>Vibrionaceae</taxon>
        <taxon>Vibrio</taxon>
    </lineage>
</organism>